<proteinExistence type="predicted"/>
<evidence type="ECO:0000313" key="3">
    <source>
        <dbReference type="EMBL" id="MYH60628.1"/>
    </source>
</evidence>
<organism evidence="3">
    <name type="scientific">Caldilineaceae bacterium SB0675_bin_29</name>
    <dbReference type="NCBI Taxonomy" id="2605266"/>
    <lineage>
        <taxon>Bacteria</taxon>
        <taxon>Bacillati</taxon>
        <taxon>Chloroflexota</taxon>
        <taxon>Caldilineae</taxon>
        <taxon>Caldilineales</taxon>
        <taxon>Caldilineaceae</taxon>
    </lineage>
</organism>
<dbReference type="PANTHER" id="PTHR43377:SF1">
    <property type="entry name" value="BILIVERDIN REDUCTASE A"/>
    <property type="match status" value="1"/>
</dbReference>
<protein>
    <submittedName>
        <fullName evidence="3">Gfo/Idh/MocA family oxidoreductase</fullName>
    </submittedName>
</protein>
<dbReference type="Pfam" id="PF01408">
    <property type="entry name" value="GFO_IDH_MocA"/>
    <property type="match status" value="1"/>
</dbReference>
<dbReference type="InterPro" id="IPR036291">
    <property type="entry name" value="NAD(P)-bd_dom_sf"/>
</dbReference>
<dbReference type="InterPro" id="IPR055170">
    <property type="entry name" value="GFO_IDH_MocA-like_dom"/>
</dbReference>
<feature type="domain" description="Gfo/Idh/MocA-like oxidoreductase N-terminal" evidence="1">
    <location>
        <begin position="92"/>
        <end position="211"/>
    </location>
</feature>
<dbReference type="Gene3D" id="3.40.50.720">
    <property type="entry name" value="NAD(P)-binding Rossmann-like Domain"/>
    <property type="match status" value="1"/>
</dbReference>
<dbReference type="Gene3D" id="3.30.360.10">
    <property type="entry name" value="Dihydrodipicolinate Reductase, domain 2"/>
    <property type="match status" value="1"/>
</dbReference>
<dbReference type="AlphaFoldDB" id="A0A6B1FXC1"/>
<dbReference type="SUPFAM" id="SSF51735">
    <property type="entry name" value="NAD(P)-binding Rossmann-fold domains"/>
    <property type="match status" value="1"/>
</dbReference>
<evidence type="ECO:0000259" key="1">
    <source>
        <dbReference type="Pfam" id="PF01408"/>
    </source>
</evidence>
<dbReference type="InterPro" id="IPR051450">
    <property type="entry name" value="Gfo/Idh/MocA_Oxidoreductases"/>
</dbReference>
<reference evidence="3" key="1">
    <citation type="submission" date="2019-09" db="EMBL/GenBank/DDBJ databases">
        <title>Characterisation of the sponge microbiome using genome-centric metagenomics.</title>
        <authorList>
            <person name="Engelberts J.P."/>
            <person name="Robbins S.J."/>
            <person name="De Goeij J.M."/>
            <person name="Aranda M."/>
            <person name="Bell S.C."/>
            <person name="Webster N.S."/>
        </authorList>
    </citation>
    <scope>NUCLEOTIDE SEQUENCE</scope>
    <source>
        <strain evidence="3">SB0675_bin_29</strain>
    </source>
</reference>
<dbReference type="SUPFAM" id="SSF55347">
    <property type="entry name" value="Glyceraldehyde-3-phosphate dehydrogenase-like, C-terminal domain"/>
    <property type="match status" value="1"/>
</dbReference>
<comment type="caution">
    <text evidence="3">The sequence shown here is derived from an EMBL/GenBank/DDBJ whole genome shotgun (WGS) entry which is preliminary data.</text>
</comment>
<gene>
    <name evidence="3" type="ORF">F4148_02290</name>
</gene>
<feature type="domain" description="GFO/IDH/MocA-like oxidoreductase" evidence="2">
    <location>
        <begin position="220"/>
        <end position="359"/>
    </location>
</feature>
<dbReference type="GO" id="GO:0000166">
    <property type="term" value="F:nucleotide binding"/>
    <property type="evidence" value="ECO:0007669"/>
    <property type="project" value="InterPro"/>
</dbReference>
<name>A0A6B1FXC1_9CHLR</name>
<evidence type="ECO:0000259" key="2">
    <source>
        <dbReference type="Pfam" id="PF22725"/>
    </source>
</evidence>
<dbReference type="PANTHER" id="PTHR43377">
    <property type="entry name" value="BILIVERDIN REDUCTASE A"/>
    <property type="match status" value="1"/>
</dbReference>
<sequence length="446" mass="48898">MCPPFLKANTGSTLGGICIRRMAGNGCQRLRKRVGPRRTVSCWTRLHCRKIGSEKRIGEERRTSFLTRSLFGTENSKSEKKGQRRTMPDTARIAVIGTGWWSTTAHIPALQANPNTDLVALADIRADAVEKAARHFGVERTYTDVHEMLAQEQLDGVVIAVWHAAHYEAARPCLELGLHVVLEKPMTLFAAHARHLTELSHARGCQLIIGYPWNYNPHVLRVKEVLGSGRLGAIRYINNMFASSVISLYRGDDSVHDDLYQYQVTGPGDVYSDPVRSGGGQGHLQATHSIGLMLHMTGLRPVSVMALMDNLDTQVDVVDAMIVQMDNGALASVGSSGTLHAGGPEQEMVVQIYCDQGWINADIINRSCTIYYADGSVEELPPMTDEESYLSSAPADNLVDVIVGGAPNHSPPEVGWHTVELLDAAYRSAADEGRRVQVSSLYESRS</sequence>
<dbReference type="EMBL" id="VYDA01000087">
    <property type="protein sequence ID" value="MYH60628.1"/>
    <property type="molecule type" value="Genomic_DNA"/>
</dbReference>
<dbReference type="InterPro" id="IPR000683">
    <property type="entry name" value="Gfo/Idh/MocA-like_OxRdtase_N"/>
</dbReference>
<accession>A0A6B1FXC1</accession>
<dbReference type="Pfam" id="PF22725">
    <property type="entry name" value="GFO_IDH_MocA_C3"/>
    <property type="match status" value="1"/>
</dbReference>